<feature type="non-terminal residue" evidence="6">
    <location>
        <position position="1"/>
    </location>
</feature>
<evidence type="ECO:0000313" key="7">
    <source>
        <dbReference type="Proteomes" id="UP001497623"/>
    </source>
</evidence>
<keyword evidence="1" id="KW-0479">Metal-binding</keyword>
<keyword evidence="2 4" id="KW-0863">Zinc-finger</keyword>
<dbReference type="GO" id="GO:0008270">
    <property type="term" value="F:zinc ion binding"/>
    <property type="evidence" value="ECO:0007669"/>
    <property type="project" value="UniProtKB-KW"/>
</dbReference>
<dbReference type="InterPro" id="IPR013083">
    <property type="entry name" value="Znf_RING/FYVE/PHD"/>
</dbReference>
<keyword evidence="3" id="KW-0862">Zinc</keyword>
<dbReference type="Gene3D" id="3.30.40.10">
    <property type="entry name" value="Zinc/RING finger domain, C3HC4 (zinc finger)"/>
    <property type="match status" value="1"/>
</dbReference>
<organism evidence="6 7">
    <name type="scientific">Meganyctiphanes norvegica</name>
    <name type="common">Northern krill</name>
    <name type="synonym">Thysanopoda norvegica</name>
    <dbReference type="NCBI Taxonomy" id="48144"/>
    <lineage>
        <taxon>Eukaryota</taxon>
        <taxon>Metazoa</taxon>
        <taxon>Ecdysozoa</taxon>
        <taxon>Arthropoda</taxon>
        <taxon>Crustacea</taxon>
        <taxon>Multicrustacea</taxon>
        <taxon>Malacostraca</taxon>
        <taxon>Eumalacostraca</taxon>
        <taxon>Eucarida</taxon>
        <taxon>Euphausiacea</taxon>
        <taxon>Euphausiidae</taxon>
        <taxon>Meganyctiphanes</taxon>
    </lineage>
</organism>
<accession>A0AAV2QJG4</accession>
<evidence type="ECO:0000256" key="2">
    <source>
        <dbReference type="ARBA" id="ARBA00022771"/>
    </source>
</evidence>
<dbReference type="GO" id="GO:0061630">
    <property type="term" value="F:ubiquitin protein ligase activity"/>
    <property type="evidence" value="ECO:0007669"/>
    <property type="project" value="TreeGrafter"/>
</dbReference>
<dbReference type="Pfam" id="PF13445">
    <property type="entry name" value="zf-RING_UBOX"/>
    <property type="match status" value="1"/>
</dbReference>
<reference evidence="6 7" key="1">
    <citation type="submission" date="2024-05" db="EMBL/GenBank/DDBJ databases">
        <authorList>
            <person name="Wallberg A."/>
        </authorList>
    </citation>
    <scope>NUCLEOTIDE SEQUENCE [LARGE SCALE GENOMIC DNA]</scope>
</reference>
<dbReference type="EMBL" id="CAXKWB010007038">
    <property type="protein sequence ID" value="CAL4085509.1"/>
    <property type="molecule type" value="Genomic_DNA"/>
</dbReference>
<dbReference type="InterPro" id="IPR017907">
    <property type="entry name" value="Znf_RING_CS"/>
</dbReference>
<dbReference type="PROSITE" id="PS50089">
    <property type="entry name" value="ZF_RING_2"/>
    <property type="match status" value="1"/>
</dbReference>
<evidence type="ECO:0000256" key="4">
    <source>
        <dbReference type="PROSITE-ProRule" id="PRU00175"/>
    </source>
</evidence>
<dbReference type="PANTHER" id="PTHR25462">
    <property type="entry name" value="BONUS, ISOFORM C-RELATED"/>
    <property type="match status" value="1"/>
</dbReference>
<protein>
    <recommendedName>
        <fullName evidence="5">RING-type domain-containing protein</fullName>
    </recommendedName>
</protein>
<evidence type="ECO:0000256" key="1">
    <source>
        <dbReference type="ARBA" id="ARBA00022723"/>
    </source>
</evidence>
<dbReference type="InterPro" id="IPR047153">
    <property type="entry name" value="TRIM45/56/19-like"/>
</dbReference>
<name>A0AAV2QJG4_MEGNR</name>
<gene>
    <name evidence="6" type="ORF">MNOR_LOCUS12704</name>
</gene>
<evidence type="ECO:0000259" key="5">
    <source>
        <dbReference type="PROSITE" id="PS50089"/>
    </source>
</evidence>
<sequence>ALLHHVVDCIRRLTVEEGGSKKLASLKMSAGLNEDLSCVICSEVYEETTHEPVLLPQCGHSFCRPCLLRLEVTNSSFMCPTCRKPHHGPSIADLPPIYALLSVSRKATSELPGSCRFHGKPMEFWCSECRMEMCEACYKRKIK</sequence>
<dbReference type="SMART" id="SM00184">
    <property type="entry name" value="RING"/>
    <property type="match status" value="1"/>
</dbReference>
<dbReference type="SUPFAM" id="SSF57850">
    <property type="entry name" value="RING/U-box"/>
    <property type="match status" value="1"/>
</dbReference>
<dbReference type="AlphaFoldDB" id="A0AAV2QJG4"/>
<dbReference type="InterPro" id="IPR027370">
    <property type="entry name" value="Znf-RING_euk"/>
</dbReference>
<evidence type="ECO:0000313" key="6">
    <source>
        <dbReference type="EMBL" id="CAL4085509.1"/>
    </source>
</evidence>
<dbReference type="Proteomes" id="UP001497623">
    <property type="component" value="Unassembled WGS sequence"/>
</dbReference>
<proteinExistence type="predicted"/>
<dbReference type="PROSITE" id="PS00518">
    <property type="entry name" value="ZF_RING_1"/>
    <property type="match status" value="1"/>
</dbReference>
<keyword evidence="7" id="KW-1185">Reference proteome</keyword>
<dbReference type="SUPFAM" id="SSF57845">
    <property type="entry name" value="B-box zinc-binding domain"/>
    <property type="match status" value="1"/>
</dbReference>
<dbReference type="InterPro" id="IPR001841">
    <property type="entry name" value="Znf_RING"/>
</dbReference>
<feature type="domain" description="RING-type" evidence="5">
    <location>
        <begin position="38"/>
        <end position="83"/>
    </location>
</feature>
<evidence type="ECO:0000256" key="3">
    <source>
        <dbReference type="ARBA" id="ARBA00022833"/>
    </source>
</evidence>
<comment type="caution">
    <text evidence="6">The sequence shown here is derived from an EMBL/GenBank/DDBJ whole genome shotgun (WGS) entry which is preliminary data.</text>
</comment>
<dbReference type="PANTHER" id="PTHR25462:SF296">
    <property type="entry name" value="MEIOTIC P26, ISOFORM F"/>
    <property type="match status" value="1"/>
</dbReference>